<dbReference type="RefSeq" id="WP_110424307.1">
    <property type="nucleotide sequence ID" value="NZ_QGLP01000007.1"/>
</dbReference>
<reference evidence="14 15" key="1">
    <citation type="submission" date="2018-05" db="EMBL/GenBank/DDBJ databases">
        <title>Reference genomes for bee gut microbiota database.</title>
        <authorList>
            <person name="Ellegaard K.M."/>
        </authorList>
    </citation>
    <scope>NUCLEOTIDE SEQUENCE [LARGE SCALE GENOMIC DNA]</scope>
    <source>
        <strain evidence="14 15">ESL0177</strain>
    </source>
</reference>
<evidence type="ECO:0000256" key="10">
    <source>
        <dbReference type="ARBA" id="ARBA00043668"/>
    </source>
</evidence>
<dbReference type="Pfam" id="PF00328">
    <property type="entry name" value="His_Phos_2"/>
    <property type="match status" value="1"/>
</dbReference>
<evidence type="ECO:0000256" key="7">
    <source>
        <dbReference type="ARBA" id="ARBA00022801"/>
    </source>
</evidence>
<accession>A0A2V4DWG3</accession>
<evidence type="ECO:0000256" key="9">
    <source>
        <dbReference type="ARBA" id="ARBA00031642"/>
    </source>
</evidence>
<comment type="catalytic activity">
    <reaction evidence="13">
        <text>(2R)-2,3-bisphosphoglycerate + H2O = (2R)-2-phosphoglycerate + phosphate</text>
        <dbReference type="Rhea" id="RHEA:27381"/>
        <dbReference type="ChEBI" id="CHEBI:15377"/>
        <dbReference type="ChEBI" id="CHEBI:43474"/>
        <dbReference type="ChEBI" id="CHEBI:58248"/>
        <dbReference type="ChEBI" id="CHEBI:58289"/>
        <dbReference type="EC" id="3.1.3.80"/>
    </reaction>
    <physiologicalReaction direction="left-to-right" evidence="13">
        <dbReference type="Rhea" id="RHEA:27382"/>
    </physiologicalReaction>
</comment>
<dbReference type="PANTHER" id="PTHR20963:SF8">
    <property type="entry name" value="MULTIPLE INOSITOL POLYPHOSPHATE PHOSPHATASE 1"/>
    <property type="match status" value="1"/>
</dbReference>
<dbReference type="SUPFAM" id="SSF53254">
    <property type="entry name" value="Phosphoglycerate mutase-like"/>
    <property type="match status" value="1"/>
</dbReference>
<dbReference type="Proteomes" id="UP000247483">
    <property type="component" value="Unassembled WGS sequence"/>
</dbReference>
<dbReference type="GO" id="GO:0016020">
    <property type="term" value="C:membrane"/>
    <property type="evidence" value="ECO:0007669"/>
    <property type="project" value="UniProtKB-SubCell"/>
</dbReference>
<sequence length="455" mass="51797">MSFIKHSFFIQFLIVAILLLIFSPLSLATMMTSGSKTAYHYVKQPISAPAGYQAFYIDHIGRHGSRYLSKPKYEDIAYRVLTLAEKNNQLTDMGKSLLKQIIGINALNRNHYGELTDLGRKDISLISQRMLSNYPTVFKGQKIEVISSTSPRAKETAEIFVKPFKANYPDIHIFQPPENKQTLLRFFEYSPAYEAYKKSKSIKAALKSLERATKTADMSQDVARLIFTADFIHQLNNGVALSEKSSIKTADFVIAIYQLYQELLSFSPETLASNHLDFSDYFTQDQLVWFNTVVTAKNFLQIGPAFDAKGIQVKIAAPLLLDMLKTADKAITDKNVDANLRFAHAETVSPLATLLELEGAYTAVNSVEDYPSVWQAERIIPMGANIQWIFYQSNQSNQPILIKVMLNEREVHLPLPTNNFPYYRWDEVKQYYKNKLHQLGLTDESASLEWLNKVK</sequence>
<evidence type="ECO:0000256" key="3">
    <source>
        <dbReference type="ARBA" id="ARBA00012976"/>
    </source>
</evidence>
<gene>
    <name evidence="14" type="ORF">DKK79_12075</name>
</gene>
<dbReference type="Gene3D" id="3.40.50.1240">
    <property type="entry name" value="Phosphoglycerate mutase-like"/>
    <property type="match status" value="1"/>
</dbReference>
<keyword evidence="7" id="KW-0378">Hydrolase</keyword>
<evidence type="ECO:0000313" key="14">
    <source>
        <dbReference type="EMBL" id="PXZ03186.1"/>
    </source>
</evidence>
<dbReference type="AlphaFoldDB" id="A0A2V4DWG3"/>
<dbReference type="EC" id="3.1.3.62" evidence="4"/>
<evidence type="ECO:0000256" key="4">
    <source>
        <dbReference type="ARBA" id="ARBA00013040"/>
    </source>
</evidence>
<dbReference type="EC" id="3.1.3.80" evidence="3"/>
<evidence type="ECO:0000256" key="1">
    <source>
        <dbReference type="ARBA" id="ARBA00004370"/>
    </source>
</evidence>
<comment type="subcellular location">
    <subcellularLocation>
        <location evidence="1">Membrane</location>
    </subcellularLocation>
</comment>
<evidence type="ECO:0000256" key="6">
    <source>
        <dbReference type="ARBA" id="ARBA00022729"/>
    </source>
</evidence>
<evidence type="ECO:0000313" key="15">
    <source>
        <dbReference type="Proteomes" id="UP000247483"/>
    </source>
</evidence>
<comment type="catalytic activity">
    <reaction evidence="12">
        <text>1D-myo-inositol hexakisphosphate + H2O = 1D-myo-inositol 1,2,4,5,6-pentakisphosphate + phosphate</text>
        <dbReference type="Rhea" id="RHEA:16989"/>
        <dbReference type="ChEBI" id="CHEBI:15377"/>
        <dbReference type="ChEBI" id="CHEBI:43474"/>
        <dbReference type="ChEBI" id="CHEBI:57798"/>
        <dbReference type="ChEBI" id="CHEBI:58130"/>
        <dbReference type="EC" id="3.1.3.62"/>
    </reaction>
    <physiologicalReaction direction="left-to-right" evidence="12">
        <dbReference type="Rhea" id="RHEA:16990"/>
    </physiologicalReaction>
</comment>
<evidence type="ECO:0000256" key="13">
    <source>
        <dbReference type="ARBA" id="ARBA00043832"/>
    </source>
</evidence>
<proteinExistence type="inferred from homology"/>
<comment type="catalytic activity">
    <reaction evidence="11">
        <text>1D-myo-inositol 1,2,4,5,6-pentakisphosphate + H2O = 1D-myo-inositol 1,2,5,6-tetrakisphosphate + phosphate</text>
        <dbReference type="Rhea" id="RHEA:77115"/>
        <dbReference type="ChEBI" id="CHEBI:15377"/>
        <dbReference type="ChEBI" id="CHEBI:43474"/>
        <dbReference type="ChEBI" id="CHEBI:57798"/>
        <dbReference type="ChEBI" id="CHEBI:195535"/>
        <dbReference type="EC" id="3.1.3.62"/>
    </reaction>
    <physiologicalReaction direction="left-to-right" evidence="11">
        <dbReference type="Rhea" id="RHEA:77116"/>
    </physiologicalReaction>
</comment>
<comment type="catalytic activity">
    <reaction evidence="10">
        <text>1D-myo-inositol 1,2,5,6-tetrakisphosphate + H2O = 1D-myo-inositol 1,2,6-trisphosphate + phosphate</text>
        <dbReference type="Rhea" id="RHEA:77119"/>
        <dbReference type="ChEBI" id="CHEBI:15377"/>
        <dbReference type="ChEBI" id="CHEBI:43474"/>
        <dbReference type="ChEBI" id="CHEBI:195535"/>
        <dbReference type="ChEBI" id="CHEBI:195537"/>
        <dbReference type="EC" id="3.1.3.62"/>
    </reaction>
    <physiologicalReaction direction="left-to-right" evidence="10">
        <dbReference type="Rhea" id="RHEA:77120"/>
    </physiologicalReaction>
</comment>
<name>A0A2V4DWG3_9GAMM</name>
<dbReference type="CDD" id="cd07040">
    <property type="entry name" value="HP"/>
    <property type="match status" value="1"/>
</dbReference>
<protein>
    <recommendedName>
        <fullName evidence="5">Multiple inositol polyphosphate phosphatase 1</fullName>
        <ecNumber evidence="4">3.1.3.62</ecNumber>
        <ecNumber evidence="3">3.1.3.80</ecNumber>
    </recommendedName>
    <alternativeName>
        <fullName evidence="9">2,3-bisphosphoglycerate 3-phosphatase</fullName>
    </alternativeName>
</protein>
<comment type="caution">
    <text evidence="14">The sequence shown here is derived from an EMBL/GenBank/DDBJ whole genome shotgun (WGS) entry which is preliminary data.</text>
</comment>
<dbReference type="GO" id="GO:0034417">
    <property type="term" value="F:bisphosphoglycerate 3-phosphatase activity"/>
    <property type="evidence" value="ECO:0007669"/>
    <property type="project" value="UniProtKB-EC"/>
</dbReference>
<comment type="similarity">
    <text evidence="2">Belongs to the histidine acid phosphatase family. MINPP1 subfamily.</text>
</comment>
<keyword evidence="8" id="KW-0472">Membrane</keyword>
<organism evidence="14 15">
    <name type="scientific">Gilliamella apicola</name>
    <dbReference type="NCBI Taxonomy" id="1196095"/>
    <lineage>
        <taxon>Bacteria</taxon>
        <taxon>Pseudomonadati</taxon>
        <taxon>Pseudomonadota</taxon>
        <taxon>Gammaproteobacteria</taxon>
        <taxon>Orbales</taxon>
        <taxon>Orbaceae</taxon>
        <taxon>Gilliamella</taxon>
    </lineage>
</organism>
<dbReference type="InterPro" id="IPR000560">
    <property type="entry name" value="His_Pase_clade-2"/>
</dbReference>
<evidence type="ECO:0000256" key="8">
    <source>
        <dbReference type="ARBA" id="ARBA00023136"/>
    </source>
</evidence>
<evidence type="ECO:0000256" key="12">
    <source>
        <dbReference type="ARBA" id="ARBA00043691"/>
    </source>
</evidence>
<evidence type="ECO:0000256" key="11">
    <source>
        <dbReference type="ARBA" id="ARBA00043671"/>
    </source>
</evidence>
<evidence type="ECO:0000256" key="2">
    <source>
        <dbReference type="ARBA" id="ARBA00008422"/>
    </source>
</evidence>
<dbReference type="PANTHER" id="PTHR20963">
    <property type="entry name" value="MULTIPLE INOSITOL POLYPHOSPHATE PHOSPHATASE-RELATED"/>
    <property type="match status" value="1"/>
</dbReference>
<dbReference type="EMBL" id="QGLP01000007">
    <property type="protein sequence ID" value="PXZ03186.1"/>
    <property type="molecule type" value="Genomic_DNA"/>
</dbReference>
<dbReference type="InterPro" id="IPR029033">
    <property type="entry name" value="His_PPase_superfam"/>
</dbReference>
<evidence type="ECO:0000256" key="5">
    <source>
        <dbReference type="ARBA" id="ARBA00018097"/>
    </source>
</evidence>
<keyword evidence="6" id="KW-0732">Signal</keyword>